<comment type="subcellular location">
    <subcellularLocation>
        <location evidence="1">Nucleus</location>
    </subcellularLocation>
</comment>
<evidence type="ECO:0000256" key="1">
    <source>
        <dbReference type="ARBA" id="ARBA00004123"/>
    </source>
</evidence>
<dbReference type="VEuPathDB" id="VectorBase:AATE012105"/>
<comment type="similarity">
    <text evidence="2">Belongs to the cut8/STS1 family.</text>
</comment>
<dbReference type="EnsemblMetazoa" id="AATE012105-RA">
    <property type="protein sequence ID" value="AATE012105-PA.1"/>
    <property type="gene ID" value="AATE012105"/>
</dbReference>
<feature type="region of interest" description="Disordered" evidence="4">
    <location>
        <begin position="115"/>
        <end position="137"/>
    </location>
</feature>
<sequence length="492" mass="54378">MLLQTFADDGQTVAQETQVGRHIGWLASGRSTMALRNRTPLVEIPAVPGMTLQAASPEQGAATRRSALTPRIIDSPSANIPDSIMTPTLSPEEDMIRQRGRRRMPIIWSPDHNRSVFLSPMQTPTKNISSMTLRSSPRKRSLMQEFSDVAVPSTSGTSPLKRMQGARMNVTDSPGCSSKRAKVEESAMNRQNEAIPLETILKGYSKEQLIAVIGSLVAHNEQLEDSIRKELPIPDIAPLEGELVKQKKNIFASVPNQKFFCRTDGHGYLRAATHLATLKQTVYSHSQNLSTSRHWDALLDYVMMAWTHVRETPVYENAKHNATRRYCFKLLSHHASNALKHGSTALGRERVARFQHKLTCMAADWAEIRECNKCIDTNPAPEMLSPAPTVCMAFLQIRTGATQISTAIDRAPLTSIVSSQHETGSRLLKCTRLAPGSLADTAKLSSICRYAASGFTMLLAHTCLCAVREAFAAAFFVFRQRPSPSLATMNAW</sequence>
<proteinExistence type="inferred from homology"/>
<feature type="compositionally biased region" description="Polar residues" evidence="4">
    <location>
        <begin position="120"/>
        <end position="135"/>
    </location>
</feature>
<reference evidence="5" key="1">
    <citation type="submission" date="2022-08" db="UniProtKB">
        <authorList>
            <consortium name="EnsemblMetazoa"/>
        </authorList>
    </citation>
    <scope>IDENTIFICATION</scope>
    <source>
        <strain evidence="5">EBRO</strain>
    </source>
</reference>
<evidence type="ECO:0000256" key="4">
    <source>
        <dbReference type="SAM" id="MobiDB-lite"/>
    </source>
</evidence>
<dbReference type="InterPro" id="IPR013868">
    <property type="entry name" value="Cut8/Sts1_fam"/>
</dbReference>
<dbReference type="FunFam" id="1.20.58.1590:FF:000002">
    <property type="entry name" value="Uncharacterized protein, isoform A"/>
    <property type="match status" value="1"/>
</dbReference>
<dbReference type="Pfam" id="PF08559">
    <property type="entry name" value="Cut8"/>
    <property type="match status" value="1"/>
</dbReference>
<dbReference type="PANTHER" id="PTHR28032">
    <property type="entry name" value="FI02826P"/>
    <property type="match status" value="1"/>
</dbReference>
<evidence type="ECO:0000256" key="3">
    <source>
        <dbReference type="ARBA" id="ARBA00023242"/>
    </source>
</evidence>
<dbReference type="PANTHER" id="PTHR28032:SF1">
    <property type="entry name" value="FI02826P"/>
    <property type="match status" value="1"/>
</dbReference>
<accession>A0A182J661</accession>
<protein>
    <submittedName>
        <fullName evidence="5">Uncharacterized protein</fullName>
    </submittedName>
</protein>
<dbReference type="AlphaFoldDB" id="A0A182J661"/>
<evidence type="ECO:0000313" key="5">
    <source>
        <dbReference type="EnsemblMetazoa" id="AATE012105-PA.1"/>
    </source>
</evidence>
<dbReference type="STRING" id="41427.A0A182J661"/>
<dbReference type="GO" id="GO:0070628">
    <property type="term" value="F:proteasome binding"/>
    <property type="evidence" value="ECO:0007669"/>
    <property type="project" value="TreeGrafter"/>
</dbReference>
<dbReference type="InterPro" id="IPR038422">
    <property type="entry name" value="Cut8/Sts1_sf"/>
</dbReference>
<dbReference type="Gene3D" id="1.20.58.1590">
    <property type="entry name" value="Tethering factor for nuclear proteasome Cut8/Sts1"/>
    <property type="match status" value="1"/>
</dbReference>
<keyword evidence="3" id="KW-0539">Nucleus</keyword>
<feature type="region of interest" description="Disordered" evidence="4">
    <location>
        <begin position="150"/>
        <end position="178"/>
    </location>
</feature>
<dbReference type="GO" id="GO:0031965">
    <property type="term" value="C:nuclear membrane"/>
    <property type="evidence" value="ECO:0007669"/>
    <property type="project" value="TreeGrafter"/>
</dbReference>
<name>A0A182J661_ANOAO</name>
<evidence type="ECO:0000256" key="2">
    <source>
        <dbReference type="ARBA" id="ARBA00006199"/>
    </source>
</evidence>
<organism evidence="5">
    <name type="scientific">Anopheles atroparvus</name>
    <name type="common">European mosquito</name>
    <dbReference type="NCBI Taxonomy" id="41427"/>
    <lineage>
        <taxon>Eukaryota</taxon>
        <taxon>Metazoa</taxon>
        <taxon>Ecdysozoa</taxon>
        <taxon>Arthropoda</taxon>
        <taxon>Hexapoda</taxon>
        <taxon>Insecta</taxon>
        <taxon>Pterygota</taxon>
        <taxon>Neoptera</taxon>
        <taxon>Endopterygota</taxon>
        <taxon>Diptera</taxon>
        <taxon>Nematocera</taxon>
        <taxon>Culicoidea</taxon>
        <taxon>Culicidae</taxon>
        <taxon>Anophelinae</taxon>
        <taxon>Anopheles</taxon>
    </lineage>
</organism>
<dbReference type="GO" id="GO:0071630">
    <property type="term" value="P:nuclear protein quality control by the ubiquitin-proteasome system"/>
    <property type="evidence" value="ECO:0007669"/>
    <property type="project" value="InterPro"/>
</dbReference>
<dbReference type="GO" id="GO:0031144">
    <property type="term" value="P:proteasome localization"/>
    <property type="evidence" value="ECO:0007669"/>
    <property type="project" value="InterPro"/>
</dbReference>